<reference evidence="2 3" key="1">
    <citation type="submission" date="2016-09" db="EMBL/GenBank/DDBJ databases">
        <title>Genome-resolved meta-omics ties microbial dynamics to process performance in biotechnology for thiocyanate degradation.</title>
        <authorList>
            <person name="Kantor R.S."/>
            <person name="Huddy R.J."/>
            <person name="Iyer R."/>
            <person name="Thomas B.C."/>
            <person name="Brown C.T."/>
            <person name="Anantharaman K."/>
            <person name="Tringe S."/>
            <person name="Hettich R.L."/>
            <person name="Harrison S.T."/>
            <person name="Banfield J.F."/>
        </authorList>
    </citation>
    <scope>NUCLEOTIDE SEQUENCE [LARGE SCALE GENOMIC DNA]</scope>
    <source>
        <strain evidence="2">59-99</strain>
    </source>
</reference>
<dbReference type="Gene3D" id="3.40.430.10">
    <property type="entry name" value="Dihydrofolate Reductase, subunit A"/>
    <property type="match status" value="1"/>
</dbReference>
<dbReference type="STRING" id="1895771.BGO89_12250"/>
<gene>
    <name evidence="2" type="ORF">BGO89_12250</name>
</gene>
<protein>
    <recommendedName>
        <fullName evidence="1">Bacterial bifunctional deaminase-reductase C-terminal domain-containing protein</fullName>
    </recommendedName>
</protein>
<feature type="domain" description="Bacterial bifunctional deaminase-reductase C-terminal" evidence="1">
    <location>
        <begin position="2"/>
        <end position="185"/>
    </location>
</feature>
<dbReference type="InterPro" id="IPR002734">
    <property type="entry name" value="RibDG_C"/>
</dbReference>
<organism evidence="2 3">
    <name type="scientific">Candidatus Kapaibacterium thiocyanatum</name>
    <dbReference type="NCBI Taxonomy" id="1895771"/>
    <lineage>
        <taxon>Bacteria</taxon>
        <taxon>Pseudomonadati</taxon>
        <taxon>Candidatus Kapaibacteriota</taxon>
        <taxon>Candidatus Kapaibacteriia</taxon>
        <taxon>Candidatus Kapaibacteriales</taxon>
        <taxon>Candidatus Kapaibacteriaceae</taxon>
        <taxon>Candidatus Kapaibacterium</taxon>
    </lineage>
</organism>
<name>A0A1M3KYA1_9BACT</name>
<evidence type="ECO:0000313" key="3">
    <source>
        <dbReference type="Proteomes" id="UP000184233"/>
    </source>
</evidence>
<dbReference type="InterPro" id="IPR050765">
    <property type="entry name" value="Riboflavin_Biosynth_HTPR"/>
</dbReference>
<dbReference type="SUPFAM" id="SSF53597">
    <property type="entry name" value="Dihydrofolate reductase-like"/>
    <property type="match status" value="1"/>
</dbReference>
<dbReference type="AlphaFoldDB" id="A0A1M3KYA1"/>
<evidence type="ECO:0000313" key="2">
    <source>
        <dbReference type="EMBL" id="OJX57388.1"/>
    </source>
</evidence>
<proteinExistence type="predicted"/>
<dbReference type="EMBL" id="MKVH01000024">
    <property type="protein sequence ID" value="OJX57388.1"/>
    <property type="molecule type" value="Genomic_DNA"/>
</dbReference>
<dbReference type="InterPro" id="IPR024072">
    <property type="entry name" value="DHFR-like_dom_sf"/>
</dbReference>
<dbReference type="Proteomes" id="UP000184233">
    <property type="component" value="Unassembled WGS sequence"/>
</dbReference>
<dbReference type="PANTHER" id="PTHR38011">
    <property type="entry name" value="DIHYDROFOLATE REDUCTASE FAMILY PROTEIN (AFU_ORTHOLOGUE AFUA_8G06820)"/>
    <property type="match status" value="1"/>
</dbReference>
<dbReference type="GO" id="GO:0009231">
    <property type="term" value="P:riboflavin biosynthetic process"/>
    <property type="evidence" value="ECO:0007669"/>
    <property type="project" value="InterPro"/>
</dbReference>
<evidence type="ECO:0000259" key="1">
    <source>
        <dbReference type="Pfam" id="PF01872"/>
    </source>
</evidence>
<accession>A0A1M3KYA1</accession>
<dbReference type="PANTHER" id="PTHR38011:SF11">
    <property type="entry name" value="2,5-DIAMINO-6-RIBOSYLAMINO-4(3H)-PYRIMIDINONE 5'-PHOSPHATE REDUCTASE"/>
    <property type="match status" value="1"/>
</dbReference>
<comment type="caution">
    <text evidence="2">The sequence shown here is derived from an EMBL/GenBank/DDBJ whole genome shotgun (WGS) entry which is preliminary data.</text>
</comment>
<sequence>MRKLIVANIISLDGCYEGPDRNVMSLPMDEAFDIYNAERLAEADTMLLGRATYELFRGFWPTVAEQIDLLSSLSPAGREANLAIGRRMDVIDKVVVSNTLQPESPGAWQRPITVVDRANIHDTIDTLKQRHGKDIIVFGSRTLWTDLLAHGLVDEVHIMIGAVMLGGGTPVFEHRHPASFELIGTRTWDSSDNVVLKYRPRPSPST</sequence>
<dbReference type="GO" id="GO:0008703">
    <property type="term" value="F:5-amino-6-(5-phosphoribosylamino)uracil reductase activity"/>
    <property type="evidence" value="ECO:0007669"/>
    <property type="project" value="InterPro"/>
</dbReference>
<dbReference type="Pfam" id="PF01872">
    <property type="entry name" value="RibD_C"/>
    <property type="match status" value="1"/>
</dbReference>